<dbReference type="PIRSF" id="PIRSF039012">
    <property type="entry name" value="ASP"/>
    <property type="match status" value="1"/>
</dbReference>
<dbReference type="InterPro" id="IPR055438">
    <property type="entry name" value="AstE_AspA_cat"/>
</dbReference>
<dbReference type="GO" id="GO:0046872">
    <property type="term" value="F:metal ion binding"/>
    <property type="evidence" value="ECO:0007669"/>
    <property type="project" value="UniProtKB-KW"/>
</dbReference>
<reference evidence="6 7" key="1">
    <citation type="submission" date="2013-03" db="EMBL/GenBank/DDBJ databases">
        <title>The Genome Sequence of Capronia epimyces CBS 606.96.</title>
        <authorList>
            <consortium name="The Broad Institute Genomics Platform"/>
            <person name="Cuomo C."/>
            <person name="de Hoog S."/>
            <person name="Gorbushina A."/>
            <person name="Walker B."/>
            <person name="Young S.K."/>
            <person name="Zeng Q."/>
            <person name="Gargeya S."/>
            <person name="Fitzgerald M."/>
            <person name="Haas B."/>
            <person name="Abouelleil A."/>
            <person name="Allen A.W."/>
            <person name="Alvarado L."/>
            <person name="Arachchi H.M."/>
            <person name="Berlin A.M."/>
            <person name="Chapman S.B."/>
            <person name="Gainer-Dewar J."/>
            <person name="Goldberg J."/>
            <person name="Griggs A."/>
            <person name="Gujja S."/>
            <person name="Hansen M."/>
            <person name="Howarth C."/>
            <person name="Imamovic A."/>
            <person name="Ireland A."/>
            <person name="Larimer J."/>
            <person name="McCowan C."/>
            <person name="Murphy C."/>
            <person name="Pearson M."/>
            <person name="Poon T.W."/>
            <person name="Priest M."/>
            <person name="Roberts A."/>
            <person name="Saif S."/>
            <person name="Shea T."/>
            <person name="Sisk P."/>
            <person name="Sykes S."/>
            <person name="Wortman J."/>
            <person name="Nusbaum C."/>
            <person name="Birren B."/>
        </authorList>
    </citation>
    <scope>NUCLEOTIDE SEQUENCE [LARGE SCALE GENOMIC DNA]</scope>
    <source>
        <strain evidence="6 7">CBS 606.96</strain>
    </source>
</reference>
<evidence type="ECO:0000256" key="4">
    <source>
        <dbReference type="ARBA" id="ARBA00022833"/>
    </source>
</evidence>
<dbReference type="PANTHER" id="PTHR37326">
    <property type="entry name" value="BLL3975 PROTEIN"/>
    <property type="match status" value="1"/>
</dbReference>
<evidence type="ECO:0000256" key="3">
    <source>
        <dbReference type="ARBA" id="ARBA00022801"/>
    </source>
</evidence>
<comment type="cofactor">
    <cofactor evidence="1">
        <name>Zn(2+)</name>
        <dbReference type="ChEBI" id="CHEBI:29105"/>
    </cofactor>
</comment>
<dbReference type="CDD" id="cd18174">
    <property type="entry name" value="M14_ASTE_ASPA_like"/>
    <property type="match status" value="1"/>
</dbReference>
<evidence type="ECO:0000313" key="7">
    <source>
        <dbReference type="Proteomes" id="UP000019478"/>
    </source>
</evidence>
<dbReference type="SUPFAM" id="SSF53187">
    <property type="entry name" value="Zn-dependent exopeptidases"/>
    <property type="match status" value="1"/>
</dbReference>
<dbReference type="GO" id="GO:0016788">
    <property type="term" value="F:hydrolase activity, acting on ester bonds"/>
    <property type="evidence" value="ECO:0007669"/>
    <property type="project" value="InterPro"/>
</dbReference>
<dbReference type="Proteomes" id="UP000019478">
    <property type="component" value="Unassembled WGS sequence"/>
</dbReference>
<accession>W9XBF9</accession>
<dbReference type="EMBL" id="AMGY01000009">
    <property type="protein sequence ID" value="EXJ77817.1"/>
    <property type="molecule type" value="Genomic_DNA"/>
</dbReference>
<dbReference type="GO" id="GO:0016811">
    <property type="term" value="F:hydrolase activity, acting on carbon-nitrogen (but not peptide) bonds, in linear amides"/>
    <property type="evidence" value="ECO:0007669"/>
    <property type="project" value="InterPro"/>
</dbReference>
<dbReference type="RefSeq" id="XP_007737262.1">
    <property type="nucleotide sequence ID" value="XM_007739072.1"/>
</dbReference>
<dbReference type="OrthoDB" id="5588846at2759"/>
<gene>
    <name evidence="6" type="ORF">A1O3_08976</name>
</gene>
<keyword evidence="3" id="KW-0378">Hydrolase</keyword>
<dbReference type="PANTHER" id="PTHR37326:SF1">
    <property type="entry name" value="BLL3975 PROTEIN"/>
    <property type="match status" value="1"/>
</dbReference>
<dbReference type="GeneID" id="19173062"/>
<dbReference type="InterPro" id="IPR053138">
    <property type="entry name" value="N-alpha-Ac-DABA_deacetylase"/>
</dbReference>
<evidence type="ECO:0000256" key="2">
    <source>
        <dbReference type="ARBA" id="ARBA00022723"/>
    </source>
</evidence>
<keyword evidence="2" id="KW-0479">Metal-binding</keyword>
<name>W9XBF9_9EURO</name>
<sequence length="314" mass="33103">MATLPNFSTGTAGITKGLITPLEGGPEIPYAILEGGQQGGPVLLVTAGVHGSEVSSIEAALRLMRLDVEGLHGTLIVLPVVNITGYRSRSIYIMPEDGKNLNRQFPGRADGSASQRLAFWISAAFPKCDAYLDLHGGDLDEDLNPFVICNSDSKCSRELAVALGFETIVATHAARRTASAAAGQLGIPALTLEVGHNGIWSEDTVAMHFDGVLRAMAHLGMLKFKLMPAAAPCSQPKFVKLSVPIAPVDGFWYPRIAVGSQITAGDTLGEIRDAFNNVQATCTSDATGEILYLLTSLCVNAGDQLLGIAYPEPA</sequence>
<evidence type="ECO:0000259" key="5">
    <source>
        <dbReference type="Pfam" id="PF24827"/>
    </source>
</evidence>
<dbReference type="AlphaFoldDB" id="W9XBF9"/>
<proteinExistence type="predicted"/>
<keyword evidence="4" id="KW-0862">Zinc</keyword>
<evidence type="ECO:0000313" key="6">
    <source>
        <dbReference type="EMBL" id="EXJ77817.1"/>
    </source>
</evidence>
<comment type="caution">
    <text evidence="6">The sequence shown here is derived from an EMBL/GenBank/DDBJ whole genome shotgun (WGS) entry which is preliminary data.</text>
</comment>
<dbReference type="InterPro" id="IPR043795">
    <property type="entry name" value="N-alpha-Ac-DABA-like"/>
</dbReference>
<dbReference type="Pfam" id="PF24827">
    <property type="entry name" value="AstE_AspA_cat"/>
    <property type="match status" value="1"/>
</dbReference>
<evidence type="ECO:0000256" key="1">
    <source>
        <dbReference type="ARBA" id="ARBA00001947"/>
    </source>
</evidence>
<feature type="domain" description="Succinylglutamate desuccinylase/Aspartoacylase catalytic" evidence="5">
    <location>
        <begin position="40"/>
        <end position="219"/>
    </location>
</feature>
<dbReference type="HOGENOM" id="CLU_035605_0_0_1"/>
<protein>
    <recommendedName>
        <fullName evidence="5">Succinylglutamate desuccinylase/Aspartoacylase catalytic domain-containing protein</fullName>
    </recommendedName>
</protein>
<organism evidence="6 7">
    <name type="scientific">Capronia epimyces CBS 606.96</name>
    <dbReference type="NCBI Taxonomy" id="1182542"/>
    <lineage>
        <taxon>Eukaryota</taxon>
        <taxon>Fungi</taxon>
        <taxon>Dikarya</taxon>
        <taxon>Ascomycota</taxon>
        <taxon>Pezizomycotina</taxon>
        <taxon>Eurotiomycetes</taxon>
        <taxon>Chaetothyriomycetidae</taxon>
        <taxon>Chaetothyriales</taxon>
        <taxon>Herpotrichiellaceae</taxon>
        <taxon>Capronia</taxon>
    </lineage>
</organism>
<keyword evidence="7" id="KW-1185">Reference proteome</keyword>
<dbReference type="Gene3D" id="3.40.630.10">
    <property type="entry name" value="Zn peptidases"/>
    <property type="match status" value="1"/>
</dbReference>